<reference evidence="3" key="2">
    <citation type="submission" date="2023-05" db="EMBL/GenBank/DDBJ databases">
        <authorList>
            <consortium name="Lawrence Berkeley National Laboratory"/>
            <person name="Steindorff A."/>
            <person name="Hensen N."/>
            <person name="Bonometti L."/>
            <person name="Westerberg I."/>
            <person name="Brannstrom I.O."/>
            <person name="Guillou S."/>
            <person name="Cros-Aarteil S."/>
            <person name="Calhoun S."/>
            <person name="Haridas S."/>
            <person name="Kuo A."/>
            <person name="Mondo S."/>
            <person name="Pangilinan J."/>
            <person name="Riley R."/>
            <person name="Labutti K."/>
            <person name="Andreopoulos B."/>
            <person name="Lipzen A."/>
            <person name="Chen C."/>
            <person name="Yanf M."/>
            <person name="Daum C."/>
            <person name="Ng V."/>
            <person name="Clum A."/>
            <person name="Ohm R."/>
            <person name="Martin F."/>
            <person name="Silar P."/>
            <person name="Natvig D."/>
            <person name="Lalanne C."/>
            <person name="Gautier V."/>
            <person name="Ament-Velasquez S.L."/>
            <person name="Kruys A."/>
            <person name="Hutchinson M.I."/>
            <person name="Powell A.J."/>
            <person name="Barry K."/>
            <person name="Miller A.N."/>
            <person name="Grigoriev I.V."/>
            <person name="Debuchy R."/>
            <person name="Gladieux P."/>
            <person name="Thoren M.H."/>
            <person name="Johannesson H."/>
        </authorList>
    </citation>
    <scope>NUCLEOTIDE SEQUENCE</scope>
    <source>
        <strain evidence="3">CBS 757.83</strain>
    </source>
</reference>
<dbReference type="InterPro" id="IPR013328">
    <property type="entry name" value="6PGD_dom2"/>
</dbReference>
<protein>
    <recommendedName>
        <fullName evidence="5">6-phosphogluconate dehydrogenase NADP-binding domain-containing protein</fullName>
    </recommendedName>
</protein>
<dbReference type="Gene3D" id="3.40.50.720">
    <property type="entry name" value="NAD(P)-binding Rossmann-like Domain"/>
    <property type="match status" value="1"/>
</dbReference>
<feature type="domain" description="6-phosphogluconate dehydrogenase NADP-binding" evidence="1">
    <location>
        <begin position="4"/>
        <end position="126"/>
    </location>
</feature>
<dbReference type="InterPro" id="IPR036291">
    <property type="entry name" value="NAD(P)-bd_dom_sf"/>
</dbReference>
<dbReference type="EMBL" id="MU863725">
    <property type="protein sequence ID" value="KAK4096258.1"/>
    <property type="molecule type" value="Genomic_DNA"/>
</dbReference>
<sequence length="319" mass="33243">MATVTSIGIGNMGAALARALLKAPSAPKLTIWNRTTDRPLVQSLVAENAHLEPSITSAIARSDTLLICLFDYPSIYSALSPLTTGSSTSSPVSTPASKPLAGKTVINLTNGTPREARAMASYLKDALGAAAYLDGGIMVTPQLVGTPASLVILSGETEQFYGRLAETGLLKPVGAVQYVAEDAGAASLYDVAALAAMYGMFIGSMTGIALLKRQVKKDWPGEGKVLVKPAADAVMVPVLNAIVPYVSLIAENIDKEAWMDDMGNPLAMQLAGVRNIVQACEEEGVDGNGLKYLLELMERAVTDGFGAGGVPAVGKYLLK</sequence>
<accession>A0AAN6PR95</accession>
<reference evidence="3" key="1">
    <citation type="journal article" date="2023" name="Mol. Phylogenet. Evol.">
        <title>Genome-scale phylogeny and comparative genomics of the fungal order Sordariales.</title>
        <authorList>
            <person name="Hensen N."/>
            <person name="Bonometti L."/>
            <person name="Westerberg I."/>
            <person name="Brannstrom I.O."/>
            <person name="Guillou S."/>
            <person name="Cros-Aarteil S."/>
            <person name="Calhoun S."/>
            <person name="Haridas S."/>
            <person name="Kuo A."/>
            <person name="Mondo S."/>
            <person name="Pangilinan J."/>
            <person name="Riley R."/>
            <person name="LaButti K."/>
            <person name="Andreopoulos B."/>
            <person name="Lipzen A."/>
            <person name="Chen C."/>
            <person name="Yan M."/>
            <person name="Daum C."/>
            <person name="Ng V."/>
            <person name="Clum A."/>
            <person name="Steindorff A."/>
            <person name="Ohm R.A."/>
            <person name="Martin F."/>
            <person name="Silar P."/>
            <person name="Natvig D.O."/>
            <person name="Lalanne C."/>
            <person name="Gautier V."/>
            <person name="Ament-Velasquez S.L."/>
            <person name="Kruys A."/>
            <person name="Hutchinson M.I."/>
            <person name="Powell A.J."/>
            <person name="Barry K."/>
            <person name="Miller A.N."/>
            <person name="Grigoriev I.V."/>
            <person name="Debuchy R."/>
            <person name="Gladieux P."/>
            <person name="Hiltunen Thoren M."/>
            <person name="Johannesson H."/>
        </authorList>
    </citation>
    <scope>NUCLEOTIDE SEQUENCE</scope>
    <source>
        <strain evidence="3">CBS 757.83</strain>
    </source>
</reference>
<feature type="domain" description="NADPH-dependent reductive aminase-like C-terminal" evidence="2">
    <location>
        <begin position="182"/>
        <end position="313"/>
    </location>
</feature>
<dbReference type="AlphaFoldDB" id="A0AAN6PR95"/>
<gene>
    <name evidence="3" type="ORF">N658DRAFT_569964</name>
</gene>
<proteinExistence type="predicted"/>
<name>A0AAN6PR95_9PEZI</name>
<dbReference type="InterPro" id="IPR048666">
    <property type="entry name" value="RedAm-like_C"/>
</dbReference>
<evidence type="ECO:0000313" key="4">
    <source>
        <dbReference type="Proteomes" id="UP001305647"/>
    </source>
</evidence>
<dbReference type="SUPFAM" id="SSF51735">
    <property type="entry name" value="NAD(P)-binding Rossmann-fold domains"/>
    <property type="match status" value="1"/>
</dbReference>
<dbReference type="GO" id="GO:0050661">
    <property type="term" value="F:NADP binding"/>
    <property type="evidence" value="ECO:0007669"/>
    <property type="project" value="InterPro"/>
</dbReference>
<keyword evidence="4" id="KW-1185">Reference proteome</keyword>
<evidence type="ECO:0000259" key="2">
    <source>
        <dbReference type="Pfam" id="PF21761"/>
    </source>
</evidence>
<dbReference type="Gene3D" id="1.10.1040.10">
    <property type="entry name" value="N-(1-d-carboxylethyl)-l-norvaline Dehydrogenase, domain 2"/>
    <property type="match status" value="1"/>
</dbReference>
<evidence type="ECO:0000259" key="1">
    <source>
        <dbReference type="Pfam" id="PF03446"/>
    </source>
</evidence>
<dbReference type="Proteomes" id="UP001305647">
    <property type="component" value="Unassembled WGS sequence"/>
</dbReference>
<dbReference type="InterPro" id="IPR006115">
    <property type="entry name" value="6PGDH_NADP-bd"/>
</dbReference>
<dbReference type="GO" id="GO:0016491">
    <property type="term" value="F:oxidoreductase activity"/>
    <property type="evidence" value="ECO:0007669"/>
    <property type="project" value="UniProtKB-KW"/>
</dbReference>
<evidence type="ECO:0008006" key="5">
    <source>
        <dbReference type="Google" id="ProtNLM"/>
    </source>
</evidence>
<organism evidence="3 4">
    <name type="scientific">Parathielavia hyrcaniae</name>
    <dbReference type="NCBI Taxonomy" id="113614"/>
    <lineage>
        <taxon>Eukaryota</taxon>
        <taxon>Fungi</taxon>
        <taxon>Dikarya</taxon>
        <taxon>Ascomycota</taxon>
        <taxon>Pezizomycotina</taxon>
        <taxon>Sordariomycetes</taxon>
        <taxon>Sordariomycetidae</taxon>
        <taxon>Sordariales</taxon>
        <taxon>Chaetomiaceae</taxon>
        <taxon>Parathielavia</taxon>
    </lineage>
</organism>
<evidence type="ECO:0000313" key="3">
    <source>
        <dbReference type="EMBL" id="KAK4096258.1"/>
    </source>
</evidence>
<dbReference type="Pfam" id="PF21761">
    <property type="entry name" value="RedAm-like_C"/>
    <property type="match status" value="1"/>
</dbReference>
<dbReference type="Pfam" id="PF03446">
    <property type="entry name" value="NAD_binding_2"/>
    <property type="match status" value="1"/>
</dbReference>
<comment type="caution">
    <text evidence="3">The sequence shown here is derived from an EMBL/GenBank/DDBJ whole genome shotgun (WGS) entry which is preliminary data.</text>
</comment>